<keyword evidence="1" id="KW-1133">Transmembrane helix</keyword>
<feature type="transmembrane region" description="Helical" evidence="1">
    <location>
        <begin position="45"/>
        <end position="67"/>
    </location>
</feature>
<accession>A0A6C0K5M9</accession>
<dbReference type="AlphaFoldDB" id="A0A6C0K5M9"/>
<sequence>MDTNAIIYHSIKYGIFAMIGIGFLGLLIGSAIVRDTFYITTHPRFFAMETIAMGLLSSIPILLIAYFRQGTLLTTILEFLFFFVKLAAIHVGLQLSGVYSVLFPKTSGIPKT</sequence>
<evidence type="ECO:0000313" key="2">
    <source>
        <dbReference type="EMBL" id="QHU11384.1"/>
    </source>
</evidence>
<feature type="transmembrane region" description="Helical" evidence="1">
    <location>
        <begin position="13"/>
        <end position="33"/>
    </location>
</feature>
<keyword evidence="1" id="KW-0812">Transmembrane</keyword>
<evidence type="ECO:0000256" key="1">
    <source>
        <dbReference type="SAM" id="Phobius"/>
    </source>
</evidence>
<name>A0A6C0K5M9_9ZZZZ</name>
<keyword evidence="1" id="KW-0472">Membrane</keyword>
<organism evidence="2">
    <name type="scientific">viral metagenome</name>
    <dbReference type="NCBI Taxonomy" id="1070528"/>
    <lineage>
        <taxon>unclassified sequences</taxon>
        <taxon>metagenomes</taxon>
        <taxon>organismal metagenomes</taxon>
    </lineage>
</organism>
<reference evidence="2" key="1">
    <citation type="journal article" date="2020" name="Nature">
        <title>Giant virus diversity and host interactions through global metagenomics.</title>
        <authorList>
            <person name="Schulz F."/>
            <person name="Roux S."/>
            <person name="Paez-Espino D."/>
            <person name="Jungbluth S."/>
            <person name="Walsh D.A."/>
            <person name="Denef V.J."/>
            <person name="McMahon K.D."/>
            <person name="Konstantinidis K.T."/>
            <person name="Eloe-Fadrosh E.A."/>
            <person name="Kyrpides N.C."/>
            <person name="Woyke T."/>
        </authorList>
    </citation>
    <scope>NUCLEOTIDE SEQUENCE</scope>
    <source>
        <strain evidence="2">GVMAG-S-1101165-84</strain>
    </source>
</reference>
<protein>
    <submittedName>
        <fullName evidence="2">Uncharacterized protein</fullName>
    </submittedName>
</protein>
<feature type="transmembrane region" description="Helical" evidence="1">
    <location>
        <begin position="79"/>
        <end position="102"/>
    </location>
</feature>
<dbReference type="EMBL" id="MN740782">
    <property type="protein sequence ID" value="QHU11384.1"/>
    <property type="molecule type" value="Genomic_DNA"/>
</dbReference>
<proteinExistence type="predicted"/>